<accession>A0A1S6QHF2</accession>
<dbReference type="RefSeq" id="WP_035166391.1">
    <property type="nucleotide sequence ID" value="NZ_CP018906.1"/>
</dbReference>
<dbReference type="SUPFAM" id="SSF51735">
    <property type="entry name" value="NAD(P)-binding Rossmann-fold domains"/>
    <property type="match status" value="1"/>
</dbReference>
<organism evidence="2 3">
    <name type="scientific">Lentilactobacillus curieae</name>
    <dbReference type="NCBI Taxonomy" id="1138822"/>
    <lineage>
        <taxon>Bacteria</taxon>
        <taxon>Bacillati</taxon>
        <taxon>Bacillota</taxon>
        <taxon>Bacilli</taxon>
        <taxon>Lactobacillales</taxon>
        <taxon>Lactobacillaceae</taxon>
        <taxon>Lentilactobacillus</taxon>
    </lineage>
</organism>
<name>A0A1S6QHF2_9LACO</name>
<keyword evidence="3" id="KW-1185">Reference proteome</keyword>
<dbReference type="InterPro" id="IPR036291">
    <property type="entry name" value="NAD(P)-bd_dom_sf"/>
</dbReference>
<dbReference type="KEGG" id="lcu:PL11_003435"/>
<evidence type="ECO:0000313" key="2">
    <source>
        <dbReference type="EMBL" id="AQW21038.1"/>
    </source>
</evidence>
<dbReference type="Pfam" id="PF13460">
    <property type="entry name" value="NAD_binding_10"/>
    <property type="match status" value="1"/>
</dbReference>
<dbReference type="OrthoDB" id="9785372at2"/>
<protein>
    <submittedName>
        <fullName evidence="2">Flavin reductase</fullName>
    </submittedName>
</protein>
<dbReference type="PANTHER" id="PTHR15020">
    <property type="entry name" value="FLAVIN REDUCTASE-RELATED"/>
    <property type="match status" value="1"/>
</dbReference>
<sequence>MKITVIGATGRVGSTIVKKLTNAPDVEVFAGARSPEKVDKGNNVTPFKIDLHASPEIINEELPESDVIIFAAGSGGKDLLQVDLNGAVKVMRGAEHKGIRRFIMLSSRDSLDLEAFSEPDASPLTNYLIAKHYADKWLMNNTDLDFTILQPTSLTEEPGTGKITLGQFTSSTNTIDDVAETLITIIKNERTIRKVLAMSNGDTPIEDAVLAI</sequence>
<gene>
    <name evidence="2" type="ORF">PL11_003435</name>
</gene>
<dbReference type="eggNOG" id="COG0702">
    <property type="taxonomic scope" value="Bacteria"/>
</dbReference>
<proteinExistence type="predicted"/>
<evidence type="ECO:0000313" key="3">
    <source>
        <dbReference type="Proteomes" id="UP000030361"/>
    </source>
</evidence>
<reference evidence="2 3" key="1">
    <citation type="journal article" date="2015" name="Genome Announc.">
        <title>Genome Sequence of Lactobacillus curieae CCTCC M 2011381T, a Novel Producer of Gamma-aminobutyric Acid.</title>
        <authorList>
            <person name="Wang Y."/>
            <person name="Wang Y."/>
            <person name="Lang C."/>
            <person name="Wei D."/>
            <person name="Xu P."/>
            <person name="Xie J."/>
        </authorList>
    </citation>
    <scope>NUCLEOTIDE SEQUENCE [LARGE SCALE GENOMIC DNA]</scope>
    <source>
        <strain evidence="2 3">CCTCC M 2011381</strain>
    </source>
</reference>
<dbReference type="PANTHER" id="PTHR15020:SF50">
    <property type="entry name" value="UPF0659 PROTEIN YMR090W"/>
    <property type="match status" value="1"/>
</dbReference>
<dbReference type="Proteomes" id="UP000030361">
    <property type="component" value="Chromosome"/>
</dbReference>
<evidence type="ECO:0000259" key="1">
    <source>
        <dbReference type="Pfam" id="PF13460"/>
    </source>
</evidence>
<dbReference type="Gene3D" id="3.40.50.720">
    <property type="entry name" value="NAD(P)-binding Rossmann-like Domain"/>
    <property type="match status" value="1"/>
</dbReference>
<feature type="domain" description="NAD(P)-binding" evidence="1">
    <location>
        <begin position="7"/>
        <end position="188"/>
    </location>
</feature>
<dbReference type="AlphaFoldDB" id="A0A1S6QHF2"/>
<dbReference type="InterPro" id="IPR016040">
    <property type="entry name" value="NAD(P)-bd_dom"/>
</dbReference>
<dbReference type="EMBL" id="CP018906">
    <property type="protein sequence ID" value="AQW21038.1"/>
    <property type="molecule type" value="Genomic_DNA"/>
</dbReference>